<dbReference type="PANTHER" id="PTHR43392:SF2">
    <property type="entry name" value="AAA-TYPE ATPASE FAMILY PROTEIN _ ANKYRIN REPEAT FAMILY PROTEIN"/>
    <property type="match status" value="1"/>
</dbReference>
<evidence type="ECO:0000256" key="2">
    <source>
        <dbReference type="ARBA" id="ARBA00022741"/>
    </source>
</evidence>
<dbReference type="Pfam" id="PF00004">
    <property type="entry name" value="AAA"/>
    <property type="match status" value="1"/>
</dbReference>
<evidence type="ECO:0000256" key="1">
    <source>
        <dbReference type="ARBA" id="ARBA00010378"/>
    </source>
</evidence>
<dbReference type="PRINTS" id="PR00819">
    <property type="entry name" value="CBXCFQXSUPER"/>
</dbReference>
<keyword evidence="2" id="KW-0547">Nucleotide-binding</keyword>
<dbReference type="Proteomes" id="UP000217083">
    <property type="component" value="Unassembled WGS sequence"/>
</dbReference>
<dbReference type="Gene3D" id="3.40.50.300">
    <property type="entry name" value="P-loop containing nucleotide triphosphate hydrolases"/>
    <property type="match status" value="1"/>
</dbReference>
<dbReference type="InterPro" id="IPR003593">
    <property type="entry name" value="AAA+_ATPase"/>
</dbReference>
<dbReference type="EMBL" id="NPIA01000001">
    <property type="protein sequence ID" value="OZM58664.1"/>
    <property type="molecule type" value="Genomic_DNA"/>
</dbReference>
<organism evidence="5 6">
    <name type="scientific">Lottiidibacillus patelloidae</name>
    <dbReference type="NCBI Taxonomy" id="2670334"/>
    <lineage>
        <taxon>Bacteria</taxon>
        <taxon>Bacillati</taxon>
        <taxon>Bacillota</taxon>
        <taxon>Bacilli</taxon>
        <taxon>Bacillales</taxon>
        <taxon>Bacillaceae</taxon>
        <taxon>Lottiidibacillus</taxon>
    </lineage>
</organism>
<evidence type="ECO:0000259" key="4">
    <source>
        <dbReference type="SMART" id="SM00382"/>
    </source>
</evidence>
<dbReference type="GO" id="GO:0016887">
    <property type="term" value="F:ATP hydrolysis activity"/>
    <property type="evidence" value="ECO:0007669"/>
    <property type="project" value="InterPro"/>
</dbReference>
<dbReference type="InterPro" id="IPR050773">
    <property type="entry name" value="CbxX/CfxQ_RuBisCO_ESX"/>
</dbReference>
<dbReference type="InterPro" id="IPR041627">
    <property type="entry name" value="AAA_lid_6"/>
</dbReference>
<reference evidence="5 6" key="2">
    <citation type="submission" date="2017-09" db="EMBL/GenBank/DDBJ databases">
        <title>Bacillus patelloidae sp. nov., isolated from the intestinal tract of a marine limpet.</title>
        <authorList>
            <person name="Liu R."/>
            <person name="Dong C."/>
            <person name="Shao Z."/>
        </authorList>
    </citation>
    <scope>NUCLEOTIDE SEQUENCE [LARGE SCALE GENOMIC DNA]</scope>
    <source>
        <strain evidence="5 6">SA5d-4</strain>
    </source>
</reference>
<dbReference type="NCBIfam" id="TIGR02881">
    <property type="entry name" value="spore_V_K"/>
    <property type="match status" value="1"/>
</dbReference>
<reference evidence="6" key="1">
    <citation type="submission" date="2017-08" db="EMBL/GenBank/DDBJ databases">
        <authorList>
            <person name="Huang Z."/>
        </authorList>
    </citation>
    <scope>NUCLEOTIDE SEQUENCE [LARGE SCALE GENOMIC DNA]</scope>
    <source>
        <strain evidence="6">SA5d-4</strain>
    </source>
</reference>
<dbReference type="PANTHER" id="PTHR43392">
    <property type="entry name" value="AAA-TYPE ATPASE FAMILY PROTEIN / ANKYRIN REPEAT FAMILY PROTEIN"/>
    <property type="match status" value="1"/>
</dbReference>
<feature type="domain" description="AAA+ ATPase" evidence="4">
    <location>
        <begin position="91"/>
        <end position="229"/>
    </location>
</feature>
<dbReference type="Gene3D" id="1.10.8.60">
    <property type="match status" value="1"/>
</dbReference>
<dbReference type="SMART" id="SM00382">
    <property type="entry name" value="AAA"/>
    <property type="match status" value="1"/>
</dbReference>
<comment type="similarity">
    <text evidence="1">Belongs to the CbxX/CfxQ family.</text>
</comment>
<dbReference type="SUPFAM" id="SSF52540">
    <property type="entry name" value="P-loop containing nucleoside triphosphate hydrolases"/>
    <property type="match status" value="1"/>
</dbReference>
<dbReference type="InterPro" id="IPR000641">
    <property type="entry name" value="CbxX/CfxQ"/>
</dbReference>
<dbReference type="RefSeq" id="WP_094921908.1">
    <property type="nucleotide sequence ID" value="NZ_NPIA01000001.1"/>
</dbReference>
<sequence>MDQQIRKRDSQINIVLNQREKKEPLGVKRKQQIETFVERTIPAEHHLLQRVEQQLDGMVGLIEIKKIVKEIYAWMYVNRKRREHGLSVQHQSMHMLFKGNPGTGKTTVARILARLFKEMHVLSKGHLVEAERADVVGEYIGHTAQKTRKLIEEAKGGVLFIDEAYSLARGGEKDFGKEAIDTLVKAMEDKKNEFILILAGYSNEMDQFLSLNPGLPSRFPFVMEFPDYSIDELLKIASIMVDEREYCFSKDAEFKLKDYIMQEKYSRSGTFNNARFVRNVIEKAIRTQAVRLLNESGPNREQLMTLVKEDFQFK</sequence>
<keyword evidence="6" id="KW-1185">Reference proteome</keyword>
<protein>
    <submittedName>
        <fullName evidence="5">Stage V sporulation protein K</fullName>
    </submittedName>
</protein>
<dbReference type="InterPro" id="IPR003959">
    <property type="entry name" value="ATPase_AAA_core"/>
</dbReference>
<accession>A0A263BY74</accession>
<evidence type="ECO:0000256" key="3">
    <source>
        <dbReference type="ARBA" id="ARBA00022840"/>
    </source>
</evidence>
<evidence type="ECO:0000313" key="6">
    <source>
        <dbReference type="Proteomes" id="UP000217083"/>
    </source>
</evidence>
<keyword evidence="3" id="KW-0067">ATP-binding</keyword>
<name>A0A263BY74_9BACI</name>
<proteinExistence type="inferred from homology"/>
<dbReference type="InterPro" id="IPR014232">
    <property type="entry name" value="Spore_V_K"/>
</dbReference>
<dbReference type="AlphaFoldDB" id="A0A263BY74"/>
<dbReference type="InterPro" id="IPR027417">
    <property type="entry name" value="P-loop_NTPase"/>
</dbReference>
<evidence type="ECO:0000313" key="5">
    <source>
        <dbReference type="EMBL" id="OZM58664.1"/>
    </source>
</evidence>
<comment type="caution">
    <text evidence="5">The sequence shown here is derived from an EMBL/GenBank/DDBJ whole genome shotgun (WGS) entry which is preliminary data.</text>
</comment>
<dbReference type="CDD" id="cd00009">
    <property type="entry name" value="AAA"/>
    <property type="match status" value="1"/>
</dbReference>
<gene>
    <name evidence="5" type="primary">spoVK</name>
    <name evidence="5" type="ORF">CIB95_03595</name>
</gene>
<dbReference type="Pfam" id="PF17866">
    <property type="entry name" value="AAA_lid_6"/>
    <property type="match status" value="1"/>
</dbReference>
<dbReference type="FunFam" id="3.40.50.300:FF:000216">
    <property type="entry name" value="Type VII secretion ATPase EccA"/>
    <property type="match status" value="1"/>
</dbReference>
<dbReference type="GO" id="GO:0005524">
    <property type="term" value="F:ATP binding"/>
    <property type="evidence" value="ECO:0007669"/>
    <property type="project" value="UniProtKB-KW"/>
</dbReference>